<evidence type="ECO:0000313" key="2">
    <source>
        <dbReference type="EMBL" id="KEZ43581.1"/>
    </source>
</evidence>
<dbReference type="KEGG" id="sapo:SAPIO_CDS4507"/>
<dbReference type="VEuPathDB" id="FungiDB:SAPIO_CDS4507"/>
<dbReference type="Pfam" id="PF12044">
    <property type="entry name" value="Metallopep"/>
    <property type="match status" value="1"/>
</dbReference>
<gene>
    <name evidence="2" type="ORF">SAPIO_CDS4507</name>
</gene>
<name>A0A084G8B9_PSEDA</name>
<dbReference type="RefSeq" id="XP_016643380.1">
    <property type="nucleotide sequence ID" value="XM_016787035.1"/>
</dbReference>
<keyword evidence="3" id="KW-1185">Reference proteome</keyword>
<dbReference type="SMART" id="SM00915">
    <property type="entry name" value="Jacalin"/>
    <property type="match status" value="1"/>
</dbReference>
<dbReference type="GeneID" id="27723579"/>
<organism evidence="2 3">
    <name type="scientific">Pseudallescheria apiosperma</name>
    <name type="common">Scedosporium apiospermum</name>
    <dbReference type="NCBI Taxonomy" id="563466"/>
    <lineage>
        <taxon>Eukaryota</taxon>
        <taxon>Fungi</taxon>
        <taxon>Dikarya</taxon>
        <taxon>Ascomycota</taxon>
        <taxon>Pezizomycotina</taxon>
        <taxon>Sordariomycetes</taxon>
        <taxon>Hypocreomycetidae</taxon>
        <taxon>Microascales</taxon>
        <taxon>Microascaceae</taxon>
        <taxon>Scedosporium</taxon>
    </lineage>
</organism>
<protein>
    <recommendedName>
        <fullName evidence="1">Jacalin-type lectin domain-containing protein</fullName>
    </recommendedName>
</protein>
<feature type="domain" description="Jacalin-type lectin" evidence="1">
    <location>
        <begin position="560"/>
        <end position="704"/>
    </location>
</feature>
<reference evidence="2 3" key="1">
    <citation type="journal article" date="2014" name="Genome Announc.">
        <title>Draft genome sequence of the pathogenic fungus Scedosporium apiospermum.</title>
        <authorList>
            <person name="Vandeputte P."/>
            <person name="Ghamrawi S."/>
            <person name="Rechenmann M."/>
            <person name="Iltis A."/>
            <person name="Giraud S."/>
            <person name="Fleury M."/>
            <person name="Thornton C."/>
            <person name="Delhaes L."/>
            <person name="Meyer W."/>
            <person name="Papon N."/>
            <person name="Bouchara J.P."/>
        </authorList>
    </citation>
    <scope>NUCLEOTIDE SEQUENCE [LARGE SCALE GENOMIC DNA]</scope>
    <source>
        <strain evidence="2 3">IHEM 14462</strain>
    </source>
</reference>
<proteinExistence type="predicted"/>
<dbReference type="HOGENOM" id="CLU_009601_2_1_1"/>
<dbReference type="OrthoDB" id="74460at2759"/>
<accession>A0A084G8B9</accession>
<evidence type="ECO:0000259" key="1">
    <source>
        <dbReference type="PROSITE" id="PS51752"/>
    </source>
</evidence>
<dbReference type="Pfam" id="PF01419">
    <property type="entry name" value="Jacalin"/>
    <property type="match status" value="1"/>
</dbReference>
<dbReference type="GO" id="GO:0005737">
    <property type="term" value="C:cytoplasm"/>
    <property type="evidence" value="ECO:0007669"/>
    <property type="project" value="TreeGrafter"/>
</dbReference>
<dbReference type="OMA" id="MFRNNFG"/>
<sequence length="704" mass="77519">MPRPPLTSHSAPGSIRNSVSSMSGLGYNYPPLNRKPSVPLSQYAPRISNISENAWVYQKVILLHGTIGDPAMQAIDGTVSVTRLDDSFPQVNWPVCSSHFKALVYLQPGANRIRLEFTNPKLRSSAPVHVSCLTLHMLPPTSSPPLQLAILVAKDSPETFDAMPARIEREGNDLDLAVRKFRMAAYLWQAFTAEQMFRNRLGRRAFRFEEEWTLGSSTYRDADLCTMRSEAKVHIIRTDKTVEEIRDLDKAQQYNKATKKNALFDIAAEAVKNYFKPLPGQKQYVSVLILDAHWDTEAKTIRGHAALGGSAGANLQLAVFGSHCLQSYPASFEEVVPAFTDCTPTDTNHVANDCNQAGSSWEAANIGIGAHLHEVGHLFGCPHQESGVMLRDYVTLNRSFVAREAYCTRTRSRGGPVAMEDECKWHRLDCLRFRSHPCFRLPNDPVLHPDSSVQTYPVDNNSVAIMATTGISFLEVFTDGDDVCRTWIEYPVENGIPQRQIVLSEQDLRARVPEGKRVTKLKVCAKSYGGGSVDIPDFKAFCSKESAVKLGSTGRLGFRGQKVGLSRLKGSVPQEVVFMPRESKGQSRVVSKIVVFHGKAVDGLEFIFDDGSVEMFGKKGGKPGGDIFEFDIRRGEYLTGFHVRSGAWLDGIQILTSVGRKSPIFGNSQGGSPQTLIPPSGYNVAGVSGTCGSWVDGFSLIVSR</sequence>
<dbReference type="AlphaFoldDB" id="A0A084G8B9"/>
<dbReference type="Gene3D" id="2.100.10.30">
    <property type="entry name" value="Jacalin-like lectin domain"/>
    <property type="match status" value="1"/>
</dbReference>
<dbReference type="InterPro" id="IPR001229">
    <property type="entry name" value="Jacalin-like_lectin_dom"/>
</dbReference>
<dbReference type="PANTHER" id="PTHR21054">
    <property type="entry name" value="ZINC METALLOPROTEINASE-RELATED"/>
    <property type="match status" value="1"/>
</dbReference>
<dbReference type="InterPro" id="IPR053002">
    <property type="entry name" value="Metalloproteinase_M10B"/>
</dbReference>
<dbReference type="InterPro" id="IPR036404">
    <property type="entry name" value="Jacalin-like_lectin_dom_sf"/>
</dbReference>
<dbReference type="Proteomes" id="UP000028545">
    <property type="component" value="Unassembled WGS sequence"/>
</dbReference>
<comment type="caution">
    <text evidence="2">The sequence shown here is derived from an EMBL/GenBank/DDBJ whole genome shotgun (WGS) entry which is preliminary data.</text>
</comment>
<dbReference type="EMBL" id="JOWA01000092">
    <property type="protein sequence ID" value="KEZ43581.1"/>
    <property type="molecule type" value="Genomic_DNA"/>
</dbReference>
<dbReference type="SUPFAM" id="SSF51101">
    <property type="entry name" value="Mannose-binding lectins"/>
    <property type="match status" value="1"/>
</dbReference>
<dbReference type="InterPro" id="IPR021917">
    <property type="entry name" value="Unchr_Zn-peptidase-like"/>
</dbReference>
<dbReference type="PANTHER" id="PTHR21054:SF2">
    <property type="entry name" value="MIP04191P"/>
    <property type="match status" value="1"/>
</dbReference>
<evidence type="ECO:0000313" key="3">
    <source>
        <dbReference type="Proteomes" id="UP000028545"/>
    </source>
</evidence>
<dbReference type="PROSITE" id="PS51752">
    <property type="entry name" value="JACALIN_LECTIN"/>
    <property type="match status" value="1"/>
</dbReference>